<reference evidence="2 3" key="1">
    <citation type="submission" date="2020-03" db="EMBL/GenBank/DDBJ databases">
        <title>Genome Sequence of industrial isolate, B5A.</title>
        <authorList>
            <person name="Sharma S."/>
            <person name="Patil P.B."/>
            <person name="Korpole S."/>
        </authorList>
    </citation>
    <scope>NUCLEOTIDE SEQUENCE [LARGE SCALE GENOMIC DNA]</scope>
    <source>
        <strain evidence="2 3">PI-S10-B5A</strain>
    </source>
</reference>
<comment type="caution">
    <text evidence="2">The sequence shown here is derived from an EMBL/GenBank/DDBJ whole genome shotgun (WGS) entry which is preliminary data.</text>
</comment>
<evidence type="ECO:0000256" key="1">
    <source>
        <dbReference type="SAM" id="Phobius"/>
    </source>
</evidence>
<feature type="transmembrane region" description="Helical" evidence="1">
    <location>
        <begin position="224"/>
        <end position="244"/>
    </location>
</feature>
<feature type="transmembrane region" description="Helical" evidence="1">
    <location>
        <begin position="311"/>
        <end position="328"/>
    </location>
</feature>
<feature type="transmembrane region" description="Helical" evidence="1">
    <location>
        <begin position="282"/>
        <end position="304"/>
    </location>
</feature>
<evidence type="ECO:0000313" key="3">
    <source>
        <dbReference type="Proteomes" id="UP000539052"/>
    </source>
</evidence>
<sequence length="402" mass="46057">MIKLINYEMKKHFYKRSLIIALLIFSIINVMKISSIYQNNSLISNSDSSKWCDVYWQLYDEYKGQITHEKIQKLLSVYRPIEKQTADLTASRRMDNPDTYTGNVYSDYYLLTWYYIQPMEYAYMYQSTADDIVKRALENMIFFRDLGNKYKLNQNKIIAKLFSDRSITDFSYTEMYQNYLKYDFSSLLVLLICMYGLVSVFVVEKESDMDMLLLTTEAGGKKTIVAKLSASTLFISFICLWFWLLDFIAFGLVFHSFEAASSPIYALKSFENASVSLTLGQYSFLSALIKTAGTLVIGLTFLLISLKSKNALIPFIWNIILISILVILKETLSGSEHILLKVINPFILVENNELFSKVEFINFFGIPILSYLAASGFAALSGAILTLIIHKAAKKNVIAGRR</sequence>
<keyword evidence="3" id="KW-1185">Reference proteome</keyword>
<organism evidence="2 3">
    <name type="scientific">Lacrimispora defluvii</name>
    <dbReference type="NCBI Taxonomy" id="2719233"/>
    <lineage>
        <taxon>Bacteria</taxon>
        <taxon>Bacillati</taxon>
        <taxon>Bacillota</taxon>
        <taxon>Clostridia</taxon>
        <taxon>Lachnospirales</taxon>
        <taxon>Lachnospiraceae</taxon>
        <taxon>Lacrimispora</taxon>
    </lineage>
</organism>
<accession>A0ABX1VM94</accession>
<protein>
    <submittedName>
        <fullName evidence="2">ABC transporter permease</fullName>
    </submittedName>
</protein>
<feature type="transmembrane region" description="Helical" evidence="1">
    <location>
        <begin position="184"/>
        <end position="203"/>
    </location>
</feature>
<proteinExistence type="predicted"/>
<keyword evidence="1" id="KW-1133">Transmembrane helix</keyword>
<dbReference type="Proteomes" id="UP000539052">
    <property type="component" value="Unassembled WGS sequence"/>
</dbReference>
<gene>
    <name evidence="2" type="ORF">G9470_06755</name>
</gene>
<dbReference type="RefSeq" id="WP_170820768.1">
    <property type="nucleotide sequence ID" value="NZ_JAAOXG010000013.1"/>
</dbReference>
<feature type="transmembrane region" description="Helical" evidence="1">
    <location>
        <begin position="368"/>
        <end position="389"/>
    </location>
</feature>
<keyword evidence="1" id="KW-0472">Membrane</keyword>
<dbReference type="EMBL" id="JAAOXG010000013">
    <property type="protein sequence ID" value="NNJ29504.1"/>
    <property type="molecule type" value="Genomic_DNA"/>
</dbReference>
<evidence type="ECO:0000313" key="2">
    <source>
        <dbReference type="EMBL" id="NNJ29504.1"/>
    </source>
</evidence>
<name>A0ABX1VM94_9FIRM</name>
<keyword evidence="1" id="KW-0812">Transmembrane</keyword>